<dbReference type="InterPro" id="IPR027473">
    <property type="entry name" value="L-asparaginase_C"/>
</dbReference>
<evidence type="ECO:0000256" key="1">
    <source>
        <dbReference type="ARBA" id="ARBA00010518"/>
    </source>
</evidence>
<accession>A0A5D0U650</accession>
<gene>
    <name evidence="8" type="ORF">FXF65_22160</name>
</gene>
<dbReference type="Gene3D" id="3.40.50.40">
    <property type="match status" value="1"/>
</dbReference>
<evidence type="ECO:0000256" key="4">
    <source>
        <dbReference type="PIRSR" id="PIRSR001220-1"/>
    </source>
</evidence>
<dbReference type="EMBL" id="VSFF01000008">
    <property type="protein sequence ID" value="TYC13210.1"/>
    <property type="molecule type" value="Genomic_DNA"/>
</dbReference>
<evidence type="ECO:0000313" key="8">
    <source>
        <dbReference type="EMBL" id="TYC13210.1"/>
    </source>
</evidence>
<comment type="similarity">
    <text evidence="1">Belongs to the asparaginase 1 family.</text>
</comment>
<organism evidence="8 9">
    <name type="scientific">Actinomadura syzygii</name>
    <dbReference type="NCBI Taxonomy" id="1427538"/>
    <lineage>
        <taxon>Bacteria</taxon>
        <taxon>Bacillati</taxon>
        <taxon>Actinomycetota</taxon>
        <taxon>Actinomycetes</taxon>
        <taxon>Streptosporangiales</taxon>
        <taxon>Thermomonosporaceae</taxon>
        <taxon>Actinomadura</taxon>
    </lineage>
</organism>
<dbReference type="Gene3D" id="3.40.50.1170">
    <property type="entry name" value="L-asparaginase, N-terminal domain"/>
    <property type="match status" value="1"/>
</dbReference>
<dbReference type="InterPro" id="IPR006034">
    <property type="entry name" value="Asparaginase/glutaminase-like"/>
</dbReference>
<dbReference type="CDD" id="cd08964">
    <property type="entry name" value="L-asparaginase_II"/>
    <property type="match status" value="1"/>
</dbReference>
<evidence type="ECO:0000256" key="5">
    <source>
        <dbReference type="PROSITE-ProRule" id="PRU10099"/>
    </source>
</evidence>
<dbReference type="InterPro" id="IPR020827">
    <property type="entry name" value="Asparaginase/glutaminase_AS1"/>
</dbReference>
<reference evidence="8 9" key="1">
    <citation type="submission" date="2019-08" db="EMBL/GenBank/DDBJ databases">
        <title>Actinomadura sp. nov. CYP1-5 isolated from mountain soil.</title>
        <authorList>
            <person name="Songsumanus A."/>
            <person name="Kuncharoen N."/>
            <person name="Kudo T."/>
            <person name="Yuki M."/>
            <person name="Igarashi Y."/>
            <person name="Tanasupawat S."/>
        </authorList>
    </citation>
    <scope>NUCLEOTIDE SEQUENCE [LARGE SCALE GENOMIC DNA]</scope>
    <source>
        <strain evidence="8 9">GKU157</strain>
    </source>
</reference>
<dbReference type="PIRSF" id="PIRSF500176">
    <property type="entry name" value="L_ASNase"/>
    <property type="match status" value="1"/>
</dbReference>
<proteinExistence type="inferred from homology"/>
<comment type="caution">
    <text evidence="8">The sequence shown here is derived from an EMBL/GenBank/DDBJ whole genome shotgun (WGS) entry which is preliminary data.</text>
</comment>
<dbReference type="InterPro" id="IPR040919">
    <property type="entry name" value="Asparaginase_C"/>
</dbReference>
<dbReference type="Pfam" id="PF00710">
    <property type="entry name" value="Asparaginase"/>
    <property type="match status" value="1"/>
</dbReference>
<dbReference type="PROSITE" id="PS00144">
    <property type="entry name" value="ASN_GLN_ASE_1"/>
    <property type="match status" value="1"/>
</dbReference>
<dbReference type="OrthoDB" id="9788068at2"/>
<dbReference type="PIRSF" id="PIRSF001220">
    <property type="entry name" value="L-ASNase_gatD"/>
    <property type="match status" value="1"/>
</dbReference>
<dbReference type="EC" id="3.5.1.1" evidence="2"/>
<dbReference type="GO" id="GO:0006528">
    <property type="term" value="P:asparagine metabolic process"/>
    <property type="evidence" value="ECO:0007669"/>
    <property type="project" value="InterPro"/>
</dbReference>
<dbReference type="InterPro" id="IPR004550">
    <property type="entry name" value="AsnASE_II"/>
</dbReference>
<feature type="active site" description="O-isoaspartyl threonine intermediate" evidence="4">
    <location>
        <position position="28"/>
    </location>
</feature>
<dbReference type="PRINTS" id="PR00139">
    <property type="entry name" value="ASNGLNASE"/>
</dbReference>
<keyword evidence="9" id="KW-1185">Reference proteome</keyword>
<dbReference type="InterPro" id="IPR027474">
    <property type="entry name" value="L-asparaginase_N"/>
</dbReference>
<dbReference type="Proteomes" id="UP000322634">
    <property type="component" value="Unassembled WGS sequence"/>
</dbReference>
<dbReference type="InterPro" id="IPR036152">
    <property type="entry name" value="Asp/glu_Ase-like_sf"/>
</dbReference>
<dbReference type="SUPFAM" id="SSF53774">
    <property type="entry name" value="Glutaminase/Asparaginase"/>
    <property type="match status" value="1"/>
</dbReference>
<dbReference type="SMART" id="SM00870">
    <property type="entry name" value="Asparaginase"/>
    <property type="match status" value="1"/>
</dbReference>
<dbReference type="Pfam" id="PF17763">
    <property type="entry name" value="Asparaginase_C"/>
    <property type="match status" value="1"/>
</dbReference>
<feature type="domain" description="Asparaginase/glutaminase C-terminal" evidence="7">
    <location>
        <begin position="234"/>
        <end position="342"/>
    </location>
</feature>
<name>A0A5D0U650_9ACTN</name>
<keyword evidence="3" id="KW-0378">Hydrolase</keyword>
<protein>
    <recommendedName>
        <fullName evidence="2">asparaginase</fullName>
        <ecNumber evidence="2">3.5.1.1</ecNumber>
    </recommendedName>
</protein>
<dbReference type="GO" id="GO:0004067">
    <property type="term" value="F:asparaginase activity"/>
    <property type="evidence" value="ECO:0007669"/>
    <property type="project" value="UniProtKB-UniRule"/>
</dbReference>
<evidence type="ECO:0000256" key="2">
    <source>
        <dbReference type="ARBA" id="ARBA00012920"/>
    </source>
</evidence>
<dbReference type="FunFam" id="3.40.50.1170:FF:000001">
    <property type="entry name" value="L-asparaginase 2"/>
    <property type="match status" value="1"/>
</dbReference>
<dbReference type="AlphaFoldDB" id="A0A5D0U650"/>
<sequence length="344" mass="34749">MLVTPPAADGRTGRPARPKVAVVSTGGTIASVGRDRLDLTGYPEVAEMRAVGALLAELPELAEVADIGTVELPNVPSHALGVDGALEVGRAVRNLAADPATAGVVVTHGTNTLEETAFLLDLVCPPGTPVVVTGAMRPATGLSADGPLNLLNAVRLAADPAARGRGVLVLLDDTVHAAREVTKSSANRLSAFRGGELGPLGFVEGDGAVRFHHAAEPWAARGTFDPDAVGTPPRVDIVVSYLGADGALIDAAVAAGAAGIVSAGTGAGYPTPAEEQAVERAAKAGVLVCQATRVASGLVTPRPAALADGVLTAGDLNPWKARLLLALALTRTNDATTIQPLFDR</sequence>
<dbReference type="PANTHER" id="PTHR11707">
    <property type="entry name" value="L-ASPARAGINASE"/>
    <property type="match status" value="1"/>
</dbReference>
<feature type="domain" description="L-asparaginase N-terminal" evidence="6">
    <location>
        <begin position="19"/>
        <end position="212"/>
    </location>
</feature>
<evidence type="ECO:0000259" key="7">
    <source>
        <dbReference type="Pfam" id="PF17763"/>
    </source>
</evidence>
<dbReference type="PANTHER" id="PTHR11707:SF28">
    <property type="entry name" value="60 KDA LYSOPHOSPHOLIPASE"/>
    <property type="match status" value="1"/>
</dbReference>
<dbReference type="InterPro" id="IPR037152">
    <property type="entry name" value="L-asparaginase_N_sf"/>
</dbReference>
<evidence type="ECO:0000313" key="9">
    <source>
        <dbReference type="Proteomes" id="UP000322634"/>
    </source>
</evidence>
<dbReference type="PROSITE" id="PS51732">
    <property type="entry name" value="ASN_GLN_ASE_3"/>
    <property type="match status" value="1"/>
</dbReference>
<evidence type="ECO:0000256" key="3">
    <source>
        <dbReference type="ARBA" id="ARBA00022801"/>
    </source>
</evidence>
<evidence type="ECO:0000259" key="6">
    <source>
        <dbReference type="Pfam" id="PF00710"/>
    </source>
</evidence>
<dbReference type="SFLD" id="SFLDS00057">
    <property type="entry name" value="Glutaminase/Asparaginase"/>
    <property type="match status" value="1"/>
</dbReference>
<feature type="active site" evidence="5">
    <location>
        <position position="28"/>
    </location>
</feature>